<dbReference type="InterPro" id="IPR016181">
    <property type="entry name" value="Acyl_CoA_acyltransferase"/>
</dbReference>
<dbReference type="Pfam" id="PF00583">
    <property type="entry name" value="Acetyltransf_1"/>
    <property type="match status" value="1"/>
</dbReference>
<dbReference type="AlphaFoldDB" id="A0A7S0HJM5"/>
<dbReference type="CDD" id="cd04301">
    <property type="entry name" value="NAT_SF"/>
    <property type="match status" value="1"/>
</dbReference>
<evidence type="ECO:0000259" key="1">
    <source>
        <dbReference type="PROSITE" id="PS51186"/>
    </source>
</evidence>
<name>A0A7S0HJM5_9EUKA</name>
<dbReference type="Gene3D" id="3.40.630.30">
    <property type="match status" value="1"/>
</dbReference>
<feature type="domain" description="N-acetyltransferase" evidence="1">
    <location>
        <begin position="23"/>
        <end position="186"/>
    </location>
</feature>
<sequence length="204" mass="22089">MATQAEEDLSGVAVEQADMVRVRLLRNMSPHTLSSLLAVERDAFPECERLGNYMQELSMQRNNGLVIAEDHRPPPGTPSGAFPAPLAEPQGFLLFSRTAEAGVIMKIAVAAAFRGRGVGTALLRCGIAELRRPLRRASPPTIMLHCDPTRIGARRMYESSGFVEAQRLTAYYGDGRDALLMKLSNEGRDALDADGEAQPPGGRA</sequence>
<proteinExistence type="predicted"/>
<gene>
    <name evidence="2" type="ORF">PANT1444_LOCUS7006</name>
</gene>
<accession>A0A7S0HJM5</accession>
<dbReference type="PANTHER" id="PTHR47542">
    <property type="entry name" value="ACYL-COA N-ACYLTRANSFERASES (NAT) SUPERFAMILY PROTEIN"/>
    <property type="match status" value="1"/>
</dbReference>
<protein>
    <recommendedName>
        <fullName evidence="1">N-acetyltransferase domain-containing protein</fullName>
    </recommendedName>
</protein>
<organism evidence="2">
    <name type="scientific">Phaeocystis antarctica</name>
    <dbReference type="NCBI Taxonomy" id="33657"/>
    <lineage>
        <taxon>Eukaryota</taxon>
        <taxon>Haptista</taxon>
        <taxon>Haptophyta</taxon>
        <taxon>Prymnesiophyceae</taxon>
        <taxon>Phaeocystales</taxon>
        <taxon>Phaeocystaceae</taxon>
        <taxon>Phaeocystis</taxon>
    </lineage>
</organism>
<dbReference type="InterPro" id="IPR000182">
    <property type="entry name" value="GNAT_dom"/>
</dbReference>
<dbReference type="EMBL" id="HBEP01012405">
    <property type="protein sequence ID" value="CAD8481268.1"/>
    <property type="molecule type" value="Transcribed_RNA"/>
</dbReference>
<dbReference type="PROSITE" id="PS51186">
    <property type="entry name" value="GNAT"/>
    <property type="match status" value="1"/>
</dbReference>
<reference evidence="2" key="1">
    <citation type="submission" date="2021-01" db="EMBL/GenBank/DDBJ databases">
        <authorList>
            <person name="Corre E."/>
            <person name="Pelletier E."/>
            <person name="Niang G."/>
            <person name="Scheremetjew M."/>
            <person name="Finn R."/>
            <person name="Kale V."/>
            <person name="Holt S."/>
            <person name="Cochrane G."/>
            <person name="Meng A."/>
            <person name="Brown T."/>
            <person name="Cohen L."/>
        </authorList>
    </citation>
    <scope>NUCLEOTIDE SEQUENCE</scope>
    <source>
        <strain evidence="2">CCMP1374</strain>
    </source>
</reference>
<evidence type="ECO:0000313" key="2">
    <source>
        <dbReference type="EMBL" id="CAD8481268.1"/>
    </source>
</evidence>
<dbReference type="SUPFAM" id="SSF55729">
    <property type="entry name" value="Acyl-CoA N-acyltransferases (Nat)"/>
    <property type="match status" value="1"/>
</dbReference>
<dbReference type="PANTHER" id="PTHR47542:SF2">
    <property type="entry name" value="ACYL-COA N-ACYLTRANSFERASES (NAT) SUPERFAMILY PROTEIN"/>
    <property type="match status" value="1"/>
</dbReference>
<dbReference type="GO" id="GO:0016747">
    <property type="term" value="F:acyltransferase activity, transferring groups other than amino-acyl groups"/>
    <property type="evidence" value="ECO:0007669"/>
    <property type="project" value="InterPro"/>
</dbReference>